<evidence type="ECO:0000256" key="2">
    <source>
        <dbReference type="PIRSR" id="PIRSR605754-1"/>
    </source>
</evidence>
<dbReference type="Proteomes" id="UP000190814">
    <property type="component" value="Unassembled WGS sequence"/>
</dbReference>
<gene>
    <name evidence="4" type="ORF">SAMN02745111_01610</name>
</gene>
<reference evidence="4 5" key="1">
    <citation type="submission" date="2017-02" db="EMBL/GenBank/DDBJ databases">
        <authorList>
            <person name="Peterson S.W."/>
        </authorList>
    </citation>
    <scope>NUCLEOTIDE SEQUENCE [LARGE SCALE GENOMIC DNA]</scope>
    <source>
        <strain evidence="4 5">ATCC 35992</strain>
    </source>
</reference>
<organism evidence="4 5">
    <name type="scientific">Eubacterium uniforme</name>
    <dbReference type="NCBI Taxonomy" id="39495"/>
    <lineage>
        <taxon>Bacteria</taxon>
        <taxon>Bacillati</taxon>
        <taxon>Bacillota</taxon>
        <taxon>Clostridia</taxon>
        <taxon>Eubacteriales</taxon>
        <taxon>Eubacteriaceae</taxon>
        <taxon>Eubacterium</taxon>
    </lineage>
</organism>
<dbReference type="Gene3D" id="2.40.260.10">
    <property type="entry name" value="Sortase"/>
    <property type="match status" value="1"/>
</dbReference>
<dbReference type="SUPFAM" id="SSF63817">
    <property type="entry name" value="Sortase"/>
    <property type="match status" value="1"/>
</dbReference>
<dbReference type="AlphaFoldDB" id="A0A1T4VUP5"/>
<keyword evidence="3" id="KW-1133">Transmembrane helix</keyword>
<evidence type="ECO:0000256" key="3">
    <source>
        <dbReference type="SAM" id="Phobius"/>
    </source>
</evidence>
<feature type="transmembrane region" description="Helical" evidence="3">
    <location>
        <begin position="7"/>
        <end position="32"/>
    </location>
</feature>
<protein>
    <submittedName>
        <fullName evidence="4">Sortase B</fullName>
    </submittedName>
</protein>
<proteinExistence type="predicted"/>
<dbReference type="InterPro" id="IPR023365">
    <property type="entry name" value="Sortase_dom-sf"/>
</dbReference>
<sequence length="291" mass="34041">MRRKKNLIINLLIIVFTATFLISGFYIGRYYYTIYRSEKAVSDLKKLIGEDDKITDTNQINTEQSEEKKVEFTDIDGVQVQNKFVKVYKKNKDFIGWLTISGTKIDYPVMHTPNNEEYYLRNDFKKNWSIEGTPFAAGKCDPLKPSDNVIIYGHNMNTGTLFGELTKYADKGFYEGHKYIEFDTIKEDALYEVIATFKTEIDYSNKNAFKYYNFFDANDKTEFDDYVKKAKEASPYQIETTANYGDKLLTLSTCSYHKNQGRYVVVAKRIMVNNKLINQDKDKKKKKKKKK</sequence>
<dbReference type="OrthoDB" id="9806013at2"/>
<evidence type="ECO:0000313" key="4">
    <source>
        <dbReference type="EMBL" id="SKA68575.1"/>
    </source>
</evidence>
<name>A0A1T4VUP5_9FIRM</name>
<dbReference type="EMBL" id="FUXZ01000009">
    <property type="protein sequence ID" value="SKA68575.1"/>
    <property type="molecule type" value="Genomic_DNA"/>
</dbReference>
<dbReference type="CDD" id="cd05826">
    <property type="entry name" value="Sortase_B"/>
    <property type="match status" value="1"/>
</dbReference>
<dbReference type="InterPro" id="IPR005754">
    <property type="entry name" value="Sortase"/>
</dbReference>
<keyword evidence="3" id="KW-0812">Transmembrane</keyword>
<dbReference type="STRING" id="39495.SAMN02745111_01610"/>
<dbReference type="InterPro" id="IPR009835">
    <property type="entry name" value="SrtB"/>
</dbReference>
<keyword evidence="5" id="KW-1185">Reference proteome</keyword>
<keyword evidence="1" id="KW-0378">Hydrolase</keyword>
<dbReference type="Pfam" id="PF04203">
    <property type="entry name" value="Sortase"/>
    <property type="match status" value="1"/>
</dbReference>
<dbReference type="GO" id="GO:0016787">
    <property type="term" value="F:hydrolase activity"/>
    <property type="evidence" value="ECO:0007669"/>
    <property type="project" value="UniProtKB-KW"/>
</dbReference>
<accession>A0A1T4VUP5</accession>
<keyword evidence="3" id="KW-0472">Membrane</keyword>
<feature type="active site" description="Acyl-thioester intermediate" evidence="2">
    <location>
        <position position="254"/>
    </location>
</feature>
<dbReference type="RefSeq" id="WP_078766467.1">
    <property type="nucleotide sequence ID" value="NZ_FUXZ01000009.1"/>
</dbReference>
<evidence type="ECO:0000313" key="5">
    <source>
        <dbReference type="Proteomes" id="UP000190814"/>
    </source>
</evidence>
<evidence type="ECO:0000256" key="1">
    <source>
        <dbReference type="ARBA" id="ARBA00022801"/>
    </source>
</evidence>
<feature type="active site" description="Proton donor/acceptor" evidence="2">
    <location>
        <position position="154"/>
    </location>
</feature>